<sequence length="799" mass="91473">MKRLTLANRLSLRIMMVLIVMSAIIMAVVYYLTRDSMAREAESRYDGVVLHANEKIRGVLSDVYVAAINNIYDIECDLNNPDKLEAHLERMVSQNMYMSSCRLIFEPDFYPERGHNYEIYAWRDSSGVVKGKQMNEKHPDYLVHSWYKAAFQNNEGDWTPPYFDRAASQQLTTTYATHVRDARGNKVGVLGADVSLNWLRLRHQRVDAENHERYEKGFKEQSYSFIIDHDGTYLIHPEENRVLKRKFQDIAAQSPDTLDDAVGRKMMAGESGMTHINNDGTKSWIFYSFVKYADWTVVVIVPDAIIYHNGNVLAMWILAVLFAGVVLINFLCHRFLVSNLRPLSRFVTAANQVAQGNFDMKLPAVKSREIDALRTAFGEMRVSLTGYIDELKETTASKVAMEQELKIASDIQQRMLPKQYPPYPERTDIDIYGEVVTAKEVGGDLFDFFIRDEKLFFSIGDVAGKGVPASLVMAVTRSMFRSASMINTSPKLIVESINRSVCQSNDSFMFVTLFMGVIDLATGKFLYANAGHEPPVLVGSHTRFLRTDNNIPLGLRPEWEYTEQETVIMPGTTLFLYTDGFTEAETVDLKQYGRDRMFKEAIRLAAKRLDSRTFVKDIRMTERQFVNFIPQKDDISLLAIKYRGNVDPKLYYRSILFNNDVQEVPVLTVFIDGICDDMKFYDLDRSGVHLAIEEAVVNAMEYAYPEGTRGHVYLDVTAYDDEIHFVLRDRGERFDPTKMPEVDVDKYVRERSVGGLGIHLIRHYMDDVSYVYIDGQNVLTMIKKLNKNTDQDGSNNQKG</sequence>
<dbReference type="OrthoDB" id="9763484at2"/>
<dbReference type="PANTHER" id="PTHR43156:SF2">
    <property type="entry name" value="STAGE II SPORULATION PROTEIN E"/>
    <property type="match status" value="1"/>
</dbReference>
<accession>A0A1M6W246</accession>
<dbReference type="InterPro" id="IPR003660">
    <property type="entry name" value="HAMP_dom"/>
</dbReference>
<dbReference type="GO" id="GO:0007165">
    <property type="term" value="P:signal transduction"/>
    <property type="evidence" value="ECO:0007669"/>
    <property type="project" value="InterPro"/>
</dbReference>
<gene>
    <name evidence="8" type="ORF">SAMN05216463_1158</name>
</gene>
<keyword evidence="6" id="KW-0812">Transmembrane</keyword>
<dbReference type="InterPro" id="IPR036890">
    <property type="entry name" value="HATPase_C_sf"/>
</dbReference>
<dbReference type="Pfam" id="PF13581">
    <property type="entry name" value="HATPase_c_2"/>
    <property type="match status" value="1"/>
</dbReference>
<dbReference type="CDD" id="cd12912">
    <property type="entry name" value="PDC2_MCP_like"/>
    <property type="match status" value="1"/>
</dbReference>
<dbReference type="SMART" id="SM00331">
    <property type="entry name" value="PP2C_SIG"/>
    <property type="match status" value="1"/>
</dbReference>
<evidence type="ECO:0000256" key="2">
    <source>
        <dbReference type="ARBA" id="ARBA00022553"/>
    </source>
</evidence>
<dbReference type="PROSITE" id="PS50885">
    <property type="entry name" value="HAMP"/>
    <property type="match status" value="1"/>
</dbReference>
<proteinExistence type="predicted"/>
<feature type="domain" description="HAMP" evidence="7">
    <location>
        <begin position="340"/>
        <end position="389"/>
    </location>
</feature>
<dbReference type="Proteomes" id="UP000184130">
    <property type="component" value="Unassembled WGS sequence"/>
</dbReference>
<evidence type="ECO:0000256" key="5">
    <source>
        <dbReference type="ARBA" id="ARBA00022801"/>
    </source>
</evidence>
<dbReference type="PANTHER" id="PTHR43156">
    <property type="entry name" value="STAGE II SPORULATION PROTEIN E-RELATED"/>
    <property type="match status" value="1"/>
</dbReference>
<feature type="transmembrane region" description="Helical" evidence="6">
    <location>
        <begin position="313"/>
        <end position="336"/>
    </location>
</feature>
<dbReference type="RefSeq" id="WP_073209124.1">
    <property type="nucleotide sequence ID" value="NZ_FRBD01000015.1"/>
</dbReference>
<comment type="subcellular location">
    <subcellularLocation>
        <location evidence="1">Membrane</location>
    </subcellularLocation>
</comment>
<dbReference type="CDD" id="cd12913">
    <property type="entry name" value="PDC1_MCP_like"/>
    <property type="match status" value="1"/>
</dbReference>
<feature type="transmembrane region" description="Helical" evidence="6">
    <location>
        <begin position="12"/>
        <end position="32"/>
    </location>
</feature>
<dbReference type="Gene3D" id="3.30.565.10">
    <property type="entry name" value="Histidine kinase-like ATPase, C-terminal domain"/>
    <property type="match status" value="1"/>
</dbReference>
<dbReference type="SMART" id="SM00304">
    <property type="entry name" value="HAMP"/>
    <property type="match status" value="1"/>
</dbReference>
<evidence type="ECO:0000313" key="8">
    <source>
        <dbReference type="EMBL" id="SHK87832.1"/>
    </source>
</evidence>
<dbReference type="GO" id="GO:0016301">
    <property type="term" value="F:kinase activity"/>
    <property type="evidence" value="ECO:0007669"/>
    <property type="project" value="UniProtKB-KW"/>
</dbReference>
<evidence type="ECO:0000256" key="3">
    <source>
        <dbReference type="ARBA" id="ARBA00022679"/>
    </source>
</evidence>
<keyword evidence="6" id="KW-0472">Membrane</keyword>
<keyword evidence="6" id="KW-1133">Transmembrane helix</keyword>
<keyword evidence="4" id="KW-0418">Kinase</keyword>
<organism evidence="8 9">
    <name type="scientific">Xylanibacter ruminicola</name>
    <name type="common">Prevotella ruminicola</name>
    <dbReference type="NCBI Taxonomy" id="839"/>
    <lineage>
        <taxon>Bacteria</taxon>
        <taxon>Pseudomonadati</taxon>
        <taxon>Bacteroidota</taxon>
        <taxon>Bacteroidia</taxon>
        <taxon>Bacteroidales</taxon>
        <taxon>Prevotellaceae</taxon>
        <taxon>Xylanibacter</taxon>
    </lineage>
</organism>
<dbReference type="GO" id="GO:0016791">
    <property type="term" value="F:phosphatase activity"/>
    <property type="evidence" value="ECO:0007669"/>
    <property type="project" value="TreeGrafter"/>
</dbReference>
<evidence type="ECO:0000259" key="7">
    <source>
        <dbReference type="PROSITE" id="PS50885"/>
    </source>
</evidence>
<dbReference type="InterPro" id="IPR052016">
    <property type="entry name" value="Bact_Sigma-Reg"/>
</dbReference>
<keyword evidence="3" id="KW-0808">Transferase</keyword>
<evidence type="ECO:0000256" key="1">
    <source>
        <dbReference type="ARBA" id="ARBA00004370"/>
    </source>
</evidence>
<keyword evidence="2" id="KW-0597">Phosphoprotein</keyword>
<evidence type="ECO:0000256" key="4">
    <source>
        <dbReference type="ARBA" id="ARBA00022777"/>
    </source>
</evidence>
<dbReference type="AlphaFoldDB" id="A0A1M6W246"/>
<dbReference type="CDD" id="cd16936">
    <property type="entry name" value="HATPase_RsbW-like"/>
    <property type="match status" value="1"/>
</dbReference>
<dbReference type="Gene3D" id="3.30.450.20">
    <property type="entry name" value="PAS domain"/>
    <property type="match status" value="1"/>
</dbReference>
<dbReference type="EMBL" id="FRBD01000015">
    <property type="protein sequence ID" value="SHK87832.1"/>
    <property type="molecule type" value="Genomic_DNA"/>
</dbReference>
<reference evidence="8 9" key="1">
    <citation type="submission" date="2016-11" db="EMBL/GenBank/DDBJ databases">
        <authorList>
            <person name="Jaros S."/>
            <person name="Januszkiewicz K."/>
            <person name="Wedrychowicz H."/>
        </authorList>
    </citation>
    <scope>NUCLEOTIDE SEQUENCE [LARGE SCALE GENOMIC DNA]</scope>
    <source>
        <strain evidence="8 9">KHT3</strain>
    </source>
</reference>
<dbReference type="Gene3D" id="6.10.340.10">
    <property type="match status" value="1"/>
</dbReference>
<dbReference type="InterPro" id="IPR036457">
    <property type="entry name" value="PPM-type-like_dom_sf"/>
</dbReference>
<dbReference type="SUPFAM" id="SSF81606">
    <property type="entry name" value="PP2C-like"/>
    <property type="match status" value="1"/>
</dbReference>
<protein>
    <submittedName>
        <fullName evidence="8">Sigma-B regulation protein RsbU (Phosphoserine phosphatase)</fullName>
    </submittedName>
</protein>
<dbReference type="CDD" id="cd06225">
    <property type="entry name" value="HAMP"/>
    <property type="match status" value="1"/>
</dbReference>
<keyword evidence="5" id="KW-0378">Hydrolase</keyword>
<name>A0A1M6W246_XYLRU</name>
<evidence type="ECO:0000313" key="9">
    <source>
        <dbReference type="Proteomes" id="UP000184130"/>
    </source>
</evidence>
<dbReference type="InterPro" id="IPR001932">
    <property type="entry name" value="PPM-type_phosphatase-like_dom"/>
</dbReference>
<dbReference type="SUPFAM" id="SSF55874">
    <property type="entry name" value="ATPase domain of HSP90 chaperone/DNA topoisomerase II/histidine kinase"/>
    <property type="match status" value="1"/>
</dbReference>
<dbReference type="Pfam" id="PF00672">
    <property type="entry name" value="HAMP"/>
    <property type="match status" value="1"/>
</dbReference>
<dbReference type="SUPFAM" id="SSF158472">
    <property type="entry name" value="HAMP domain-like"/>
    <property type="match status" value="1"/>
</dbReference>
<dbReference type="Pfam" id="PF22673">
    <property type="entry name" value="MCP-like_PDC_1"/>
    <property type="match status" value="1"/>
</dbReference>
<dbReference type="GO" id="GO:0016020">
    <property type="term" value="C:membrane"/>
    <property type="evidence" value="ECO:0007669"/>
    <property type="project" value="UniProtKB-SubCell"/>
</dbReference>
<dbReference type="Gene3D" id="3.60.40.10">
    <property type="entry name" value="PPM-type phosphatase domain"/>
    <property type="match status" value="1"/>
</dbReference>
<dbReference type="Pfam" id="PF07228">
    <property type="entry name" value="SpoIIE"/>
    <property type="match status" value="1"/>
</dbReference>
<evidence type="ECO:0000256" key="6">
    <source>
        <dbReference type="SAM" id="Phobius"/>
    </source>
</evidence>
<dbReference type="InterPro" id="IPR003594">
    <property type="entry name" value="HATPase_dom"/>
</dbReference>